<organism evidence="1">
    <name type="scientific">Timema cristinae</name>
    <name type="common">Walking stick</name>
    <dbReference type="NCBI Taxonomy" id="61476"/>
    <lineage>
        <taxon>Eukaryota</taxon>
        <taxon>Metazoa</taxon>
        <taxon>Ecdysozoa</taxon>
        <taxon>Arthropoda</taxon>
        <taxon>Hexapoda</taxon>
        <taxon>Insecta</taxon>
        <taxon>Pterygota</taxon>
        <taxon>Neoptera</taxon>
        <taxon>Polyneoptera</taxon>
        <taxon>Phasmatodea</taxon>
        <taxon>Timematodea</taxon>
        <taxon>Timematoidea</taxon>
        <taxon>Timematidae</taxon>
        <taxon>Timema</taxon>
    </lineage>
</organism>
<proteinExistence type="predicted"/>
<dbReference type="AlphaFoldDB" id="A0A7R9D0T5"/>
<protein>
    <submittedName>
        <fullName evidence="1">Uncharacterized protein</fullName>
    </submittedName>
</protein>
<evidence type="ECO:0000313" key="1">
    <source>
        <dbReference type="EMBL" id="CAD7406050.1"/>
    </source>
</evidence>
<dbReference type="EMBL" id="OC319686">
    <property type="protein sequence ID" value="CAD7406050.1"/>
    <property type="molecule type" value="Genomic_DNA"/>
</dbReference>
<gene>
    <name evidence="1" type="ORF">TCEB3V08_LOCUS8311</name>
</gene>
<reference evidence="1" key="1">
    <citation type="submission" date="2020-11" db="EMBL/GenBank/DDBJ databases">
        <authorList>
            <person name="Tran Van P."/>
        </authorList>
    </citation>
    <scope>NUCLEOTIDE SEQUENCE</scope>
</reference>
<accession>A0A7R9D0T5</accession>
<sequence length="218" mass="24414">MLEVCNRTQLEELRSREMLEVCNRTQLEELRSRVVSETRYFKVIPVSHRVSGSPKVLSAIKNTLKLLDDEPRRISYRLKKNHLEINNYKKDGEGGGVVALFVCYPCEGCSGNTGGYVTGNQCSCCCSGGNAFNFMQYAQTVQNIQMLQQMGLLNSTTDVHTSRVVLVVDSVLPSGQLVSGNFGNVMSLILESHWNHFDSYASHIRCSYTMARSSHFSI</sequence>
<name>A0A7R9D0T5_TIMCR</name>